<dbReference type="Proteomes" id="UP001054821">
    <property type="component" value="Chromosome 2"/>
</dbReference>
<organism evidence="2 3">
    <name type="scientific">Prunus dulcis</name>
    <name type="common">Almond</name>
    <name type="synonym">Amygdalus dulcis</name>
    <dbReference type="NCBI Taxonomy" id="3755"/>
    <lineage>
        <taxon>Eukaryota</taxon>
        <taxon>Viridiplantae</taxon>
        <taxon>Streptophyta</taxon>
        <taxon>Embryophyta</taxon>
        <taxon>Tracheophyta</taxon>
        <taxon>Spermatophyta</taxon>
        <taxon>Magnoliopsida</taxon>
        <taxon>eudicotyledons</taxon>
        <taxon>Gunneridae</taxon>
        <taxon>Pentapetalae</taxon>
        <taxon>rosids</taxon>
        <taxon>fabids</taxon>
        <taxon>Rosales</taxon>
        <taxon>Rosaceae</taxon>
        <taxon>Amygdaloideae</taxon>
        <taxon>Amygdaleae</taxon>
        <taxon>Prunus</taxon>
    </lineage>
</organism>
<evidence type="ECO:0000313" key="3">
    <source>
        <dbReference type="Proteomes" id="UP001054821"/>
    </source>
</evidence>
<feature type="compositionally biased region" description="Basic and acidic residues" evidence="1">
    <location>
        <begin position="68"/>
        <end position="79"/>
    </location>
</feature>
<protein>
    <submittedName>
        <fullName evidence="2">Uncharacterized protein</fullName>
    </submittedName>
</protein>
<proteinExistence type="predicted"/>
<dbReference type="AlphaFoldDB" id="A0AAD4WHG3"/>
<sequence>MRHAAIHAKVEHFNSKEVPLAGQDPAPTYDRFSPQHITNQAPYRMAPTVSAPYTTGDKRMDGFQGRQDGGKRNKETSGRIDFRSLKRPRPEEVFTLLNSTYEYVLMAENQKIRKPNNRKLIRQVNKDTRVFCQYHQYNSHDTESCISQ</sequence>
<reference evidence="2 3" key="1">
    <citation type="journal article" date="2022" name="G3 (Bethesda)">
        <title>Whole-genome sequence and methylome profiling of the almond [Prunus dulcis (Mill.) D.A. Webb] cultivar 'Nonpareil'.</title>
        <authorList>
            <person name="D'Amico-Willman K.M."/>
            <person name="Ouma W.Z."/>
            <person name="Meulia T."/>
            <person name="Sideli G.M."/>
            <person name="Gradziel T.M."/>
            <person name="Fresnedo-Ramirez J."/>
        </authorList>
    </citation>
    <scope>NUCLEOTIDE SEQUENCE [LARGE SCALE GENOMIC DNA]</scope>
    <source>
        <strain evidence="2">Clone GOH B32 T37-40</strain>
    </source>
</reference>
<feature type="region of interest" description="Disordered" evidence="1">
    <location>
        <begin position="42"/>
        <end position="79"/>
    </location>
</feature>
<keyword evidence="3" id="KW-1185">Reference proteome</keyword>
<gene>
    <name evidence="2" type="ORF">L3X38_011486</name>
</gene>
<dbReference type="EMBL" id="JAJFAZ020000002">
    <property type="protein sequence ID" value="KAI5343610.1"/>
    <property type="molecule type" value="Genomic_DNA"/>
</dbReference>
<evidence type="ECO:0000256" key="1">
    <source>
        <dbReference type="SAM" id="MobiDB-lite"/>
    </source>
</evidence>
<comment type="caution">
    <text evidence="2">The sequence shown here is derived from an EMBL/GenBank/DDBJ whole genome shotgun (WGS) entry which is preliminary data.</text>
</comment>
<name>A0AAD4WHG3_PRUDU</name>
<evidence type="ECO:0000313" key="2">
    <source>
        <dbReference type="EMBL" id="KAI5343610.1"/>
    </source>
</evidence>
<accession>A0AAD4WHG3</accession>